<keyword evidence="3" id="KW-1185">Reference proteome</keyword>
<proteinExistence type="predicted"/>
<evidence type="ECO:0000313" key="2">
    <source>
        <dbReference type="EMBL" id="KAK8754279.1"/>
    </source>
</evidence>
<feature type="non-terminal residue" evidence="2">
    <location>
        <position position="288"/>
    </location>
</feature>
<dbReference type="EMBL" id="JARKIK010000001">
    <property type="protein sequence ID" value="KAK8754279.1"/>
    <property type="molecule type" value="Genomic_DNA"/>
</dbReference>
<reference evidence="2 3" key="1">
    <citation type="journal article" date="2024" name="BMC Genomics">
        <title>Genome assembly of redclaw crayfish (Cherax quadricarinatus) provides insights into its immune adaptation and hypoxia tolerance.</title>
        <authorList>
            <person name="Liu Z."/>
            <person name="Zheng J."/>
            <person name="Li H."/>
            <person name="Fang K."/>
            <person name="Wang S."/>
            <person name="He J."/>
            <person name="Zhou D."/>
            <person name="Weng S."/>
            <person name="Chi M."/>
            <person name="Gu Z."/>
            <person name="He J."/>
            <person name="Li F."/>
            <person name="Wang M."/>
        </authorList>
    </citation>
    <scope>NUCLEOTIDE SEQUENCE [LARGE SCALE GENOMIC DNA]</scope>
    <source>
        <strain evidence="2">ZL_2023a</strain>
    </source>
</reference>
<keyword evidence="1" id="KW-0732">Signal</keyword>
<protein>
    <recommendedName>
        <fullName evidence="4">Galectin</fullName>
    </recommendedName>
</protein>
<accession>A0AAW0YR30</accession>
<gene>
    <name evidence="2" type="ORF">OTU49_015323</name>
</gene>
<evidence type="ECO:0000313" key="3">
    <source>
        <dbReference type="Proteomes" id="UP001445076"/>
    </source>
</evidence>
<dbReference type="AlphaFoldDB" id="A0AAW0YR30"/>
<organism evidence="2 3">
    <name type="scientific">Cherax quadricarinatus</name>
    <name type="common">Australian red claw crayfish</name>
    <dbReference type="NCBI Taxonomy" id="27406"/>
    <lineage>
        <taxon>Eukaryota</taxon>
        <taxon>Metazoa</taxon>
        <taxon>Ecdysozoa</taxon>
        <taxon>Arthropoda</taxon>
        <taxon>Crustacea</taxon>
        <taxon>Multicrustacea</taxon>
        <taxon>Malacostraca</taxon>
        <taxon>Eumalacostraca</taxon>
        <taxon>Eucarida</taxon>
        <taxon>Decapoda</taxon>
        <taxon>Pleocyemata</taxon>
        <taxon>Astacidea</taxon>
        <taxon>Parastacoidea</taxon>
        <taxon>Parastacidae</taxon>
        <taxon>Cherax</taxon>
    </lineage>
</organism>
<evidence type="ECO:0000256" key="1">
    <source>
        <dbReference type="SAM" id="SignalP"/>
    </source>
</evidence>
<name>A0AAW0YR30_CHEQU</name>
<feature type="chain" id="PRO_5043844555" description="Galectin" evidence="1">
    <location>
        <begin position="34"/>
        <end position="288"/>
    </location>
</feature>
<evidence type="ECO:0008006" key="4">
    <source>
        <dbReference type="Google" id="ProtNLM"/>
    </source>
</evidence>
<dbReference type="Proteomes" id="UP001445076">
    <property type="component" value="Unassembled WGS sequence"/>
</dbReference>
<comment type="caution">
    <text evidence="2">The sequence shown here is derived from an EMBL/GenBank/DDBJ whole genome shotgun (WGS) entry which is preliminary data.</text>
</comment>
<feature type="signal peptide" evidence="1">
    <location>
        <begin position="1"/>
        <end position="33"/>
    </location>
</feature>
<sequence>YTRPVPEMLRPRNILLFILLMLFSVFSIRQVIPQSVPCLVYPPGHACATLPTIVSLQPTSITWVAHLYVKNSSKIFTCLRLEPQQGQIDVKLYRGQCGTDVFNRTTWPKNFFTAGSWTNLHVRIVKDEAAFSISGHYSASISLTIDTTSADFFTCLDHQEAVLAAYDCYSGCYFYSTPKSLNKTKLMSLVITSTFFLYALPEFKSLHFSARFSNYIGGYPHPVRKTLNRIPDTFTWNKVQVVIQKDKYLVYVNDQLVLESEPYPINPLADISVVTEGPVFYSIECKPQ</sequence>
<feature type="non-terminal residue" evidence="2">
    <location>
        <position position="1"/>
    </location>
</feature>